<dbReference type="AlphaFoldDB" id="A0A2H5PMZ4"/>
<comment type="caution">
    <text evidence="1">The sequence shown here is derived from an EMBL/GenBank/DDBJ whole genome shotgun (WGS) entry which is preliminary data.</text>
</comment>
<name>A0A2H5PMZ4_CITUN</name>
<dbReference type="EMBL" id="BDQV01000096">
    <property type="protein sequence ID" value="GAY53723.1"/>
    <property type="molecule type" value="Genomic_DNA"/>
</dbReference>
<evidence type="ECO:0000313" key="1">
    <source>
        <dbReference type="EMBL" id="GAY53723.1"/>
    </source>
</evidence>
<reference evidence="1 2" key="1">
    <citation type="journal article" date="2017" name="Front. Genet.">
        <title>Draft sequencing of the heterozygous diploid genome of Satsuma (Citrus unshiu Marc.) using a hybrid assembly approach.</title>
        <authorList>
            <person name="Shimizu T."/>
            <person name="Tanizawa Y."/>
            <person name="Mochizuki T."/>
            <person name="Nagasaki H."/>
            <person name="Yoshioka T."/>
            <person name="Toyoda A."/>
            <person name="Fujiyama A."/>
            <person name="Kaminuma E."/>
            <person name="Nakamura Y."/>
        </authorList>
    </citation>
    <scope>NUCLEOTIDE SEQUENCE [LARGE SCALE GENOMIC DNA]</scope>
    <source>
        <strain evidence="2">cv. Miyagawa wase</strain>
    </source>
</reference>
<accession>A0A2H5PMZ4</accession>
<proteinExistence type="predicted"/>
<dbReference type="Proteomes" id="UP000236630">
    <property type="component" value="Unassembled WGS sequence"/>
</dbReference>
<organism evidence="1 2">
    <name type="scientific">Citrus unshiu</name>
    <name type="common">Satsuma mandarin</name>
    <name type="synonym">Citrus nobilis var. unshiu</name>
    <dbReference type="NCBI Taxonomy" id="55188"/>
    <lineage>
        <taxon>Eukaryota</taxon>
        <taxon>Viridiplantae</taxon>
        <taxon>Streptophyta</taxon>
        <taxon>Embryophyta</taxon>
        <taxon>Tracheophyta</taxon>
        <taxon>Spermatophyta</taxon>
        <taxon>Magnoliopsida</taxon>
        <taxon>eudicotyledons</taxon>
        <taxon>Gunneridae</taxon>
        <taxon>Pentapetalae</taxon>
        <taxon>rosids</taxon>
        <taxon>malvids</taxon>
        <taxon>Sapindales</taxon>
        <taxon>Rutaceae</taxon>
        <taxon>Aurantioideae</taxon>
        <taxon>Citrus</taxon>
    </lineage>
</organism>
<evidence type="ECO:0000313" key="2">
    <source>
        <dbReference type="Proteomes" id="UP000236630"/>
    </source>
</evidence>
<keyword evidence="2" id="KW-1185">Reference proteome</keyword>
<protein>
    <submittedName>
        <fullName evidence="1">Uncharacterized protein</fullName>
    </submittedName>
</protein>
<sequence>MTPGAYGWSEMEEGVMGNKIQLVVSPKTGENLGGIKRNSRGFSSFGRRCSGCFSAARMVGKRRPASKLQIGTKLDRNGGRKWKLRSGHVCGSGRVF</sequence>
<gene>
    <name evidence="1" type="ORF">CUMW_151240</name>
</gene>